<dbReference type="SUPFAM" id="SSF55154">
    <property type="entry name" value="CYTH-like phosphatases"/>
    <property type="match status" value="1"/>
</dbReference>
<feature type="transmembrane region" description="Helical" evidence="1">
    <location>
        <begin position="630"/>
        <end position="648"/>
    </location>
</feature>
<keyword evidence="1" id="KW-1133">Transmembrane helix</keyword>
<dbReference type="InterPro" id="IPR033469">
    <property type="entry name" value="CYTH-like_dom_sf"/>
</dbReference>
<protein>
    <recommendedName>
        <fullName evidence="2">CYTH domain-containing protein</fullName>
    </recommendedName>
</protein>
<dbReference type="Pfam" id="PF01928">
    <property type="entry name" value="CYTH"/>
    <property type="match status" value="1"/>
</dbReference>
<feature type="domain" description="CYTH" evidence="2">
    <location>
        <begin position="249"/>
        <end position="411"/>
    </location>
</feature>
<dbReference type="PROSITE" id="PS51707">
    <property type="entry name" value="CYTH"/>
    <property type="match status" value="1"/>
</dbReference>
<accession>A0A5J5P517</accession>
<name>A0A5J5P517_GOSBA</name>
<dbReference type="OrthoDB" id="10257085at2759"/>
<dbReference type="SUPFAM" id="SSF52540">
    <property type="entry name" value="P-loop containing nucleoside triphosphate hydrolases"/>
    <property type="match status" value="1"/>
</dbReference>
<evidence type="ECO:0000256" key="1">
    <source>
        <dbReference type="SAM" id="Phobius"/>
    </source>
</evidence>
<keyword evidence="1" id="KW-0472">Membrane</keyword>
<organism evidence="3 4">
    <name type="scientific">Gossypium barbadense</name>
    <name type="common">Sea Island cotton</name>
    <name type="synonym">Hibiscus barbadensis</name>
    <dbReference type="NCBI Taxonomy" id="3634"/>
    <lineage>
        <taxon>Eukaryota</taxon>
        <taxon>Viridiplantae</taxon>
        <taxon>Streptophyta</taxon>
        <taxon>Embryophyta</taxon>
        <taxon>Tracheophyta</taxon>
        <taxon>Spermatophyta</taxon>
        <taxon>Magnoliopsida</taxon>
        <taxon>eudicotyledons</taxon>
        <taxon>Gunneridae</taxon>
        <taxon>Pentapetalae</taxon>
        <taxon>rosids</taxon>
        <taxon>malvids</taxon>
        <taxon>Malvales</taxon>
        <taxon>Malvaceae</taxon>
        <taxon>Malvoideae</taxon>
        <taxon>Gossypium</taxon>
    </lineage>
</organism>
<evidence type="ECO:0000259" key="2">
    <source>
        <dbReference type="PROSITE" id="PS51707"/>
    </source>
</evidence>
<dbReference type="InterPro" id="IPR023577">
    <property type="entry name" value="CYTH_domain"/>
</dbReference>
<dbReference type="Pfam" id="PF00485">
    <property type="entry name" value="PRK"/>
    <property type="match status" value="1"/>
</dbReference>
<evidence type="ECO:0000313" key="3">
    <source>
        <dbReference type="EMBL" id="KAB2000111.1"/>
    </source>
</evidence>
<dbReference type="EMBL" id="CM018226">
    <property type="protein sequence ID" value="KAB2000111.1"/>
    <property type="molecule type" value="Genomic_DNA"/>
</dbReference>
<dbReference type="CDD" id="cd02028">
    <property type="entry name" value="UMPK_like"/>
    <property type="match status" value="1"/>
</dbReference>
<evidence type="ECO:0000313" key="4">
    <source>
        <dbReference type="Proteomes" id="UP000327439"/>
    </source>
</evidence>
<dbReference type="GO" id="GO:0016462">
    <property type="term" value="F:pyrophosphatase activity"/>
    <property type="evidence" value="ECO:0007669"/>
    <property type="project" value="UniProtKB-ARBA"/>
</dbReference>
<dbReference type="PRINTS" id="PR00988">
    <property type="entry name" value="URIDINKINASE"/>
</dbReference>
<dbReference type="InterPro" id="IPR027417">
    <property type="entry name" value="P-loop_NTPase"/>
</dbReference>
<proteinExistence type="predicted"/>
<reference evidence="4" key="1">
    <citation type="journal article" date="2020" name="Nat. Genet.">
        <title>Genomic diversifications of five Gossypium allopolyploid species and their impact on cotton improvement.</title>
        <authorList>
            <person name="Chen Z.J."/>
            <person name="Sreedasyam A."/>
            <person name="Ando A."/>
            <person name="Song Q."/>
            <person name="De Santiago L.M."/>
            <person name="Hulse-Kemp A.M."/>
            <person name="Ding M."/>
            <person name="Ye W."/>
            <person name="Kirkbride R.C."/>
            <person name="Jenkins J."/>
            <person name="Plott C."/>
            <person name="Lovell J."/>
            <person name="Lin Y.M."/>
            <person name="Vaughn R."/>
            <person name="Liu B."/>
            <person name="Simpson S."/>
            <person name="Scheffler B.E."/>
            <person name="Wen L."/>
            <person name="Saski C.A."/>
            <person name="Grover C.E."/>
            <person name="Hu G."/>
            <person name="Conover J.L."/>
            <person name="Carlson J.W."/>
            <person name="Shu S."/>
            <person name="Boston L.B."/>
            <person name="Williams M."/>
            <person name="Peterson D.G."/>
            <person name="McGee K."/>
            <person name="Jones D.C."/>
            <person name="Wendel J.F."/>
            <person name="Stelly D.M."/>
            <person name="Grimwood J."/>
            <person name="Schmutz J."/>
        </authorList>
    </citation>
    <scope>NUCLEOTIDE SEQUENCE [LARGE SCALE GENOMIC DNA]</scope>
    <source>
        <strain evidence="4">cv. 3-79</strain>
    </source>
</reference>
<dbReference type="PANTHER" id="PTHR10285">
    <property type="entry name" value="URIDINE KINASE"/>
    <property type="match status" value="1"/>
</dbReference>
<keyword evidence="1" id="KW-0812">Transmembrane</keyword>
<dbReference type="InterPro" id="IPR006083">
    <property type="entry name" value="PRK/URK"/>
</dbReference>
<keyword evidence="4" id="KW-1185">Reference proteome</keyword>
<dbReference type="GO" id="GO:0016301">
    <property type="term" value="F:kinase activity"/>
    <property type="evidence" value="ECO:0007669"/>
    <property type="project" value="InterPro"/>
</dbReference>
<dbReference type="GO" id="GO:0005524">
    <property type="term" value="F:ATP binding"/>
    <property type="evidence" value="ECO:0007669"/>
    <property type="project" value="InterPro"/>
</dbReference>
<dbReference type="AlphaFoldDB" id="A0A5J5P517"/>
<sequence>MAQDTSSVAESPRRRSGLLRDQVQLIKRKDCDRYEIVPIEDKLSFEKGFFIVIRACQLLAQKNDGLILVGVAGPSGAGKTVFTEKVLNFMPSIAVITMDNYNDASRIIDGNFDDPRLTDYNTLLENIHGLKAGKPVQVPIYDFKSSSRIGYRTLEVPSSRIVIIEGIYALSDKLRPLLDLRVSVTGGVHFDLVKRVLRDIQRAGQEPEEIIHQISETVYPMYKAFIEPDLETAHIKIINKFNPFTGFQNPTYILKSTRLVTLDQIKEVVSEEHKETIEETYDIYLLPPGEDPEACQSYLRMRNRDGKYNLMFEEWVTDSPFIISPRITFEVGVRLLGGLMALGYTIAAILKRSSHVFSDDKVSVKIDWLEQLNRKYVQVQGRDRLFVKFIAEQLGLEGSYVPRTYIEQIQLEKLVNDVMALPDDLKTKLSIDDDLVSSPKEALSRASADRRMKYLSRISHSYATQRDKNLPKLTKLAINSRRFDGRAPESPTPVVNPLSEQISTLNERMDKFTSSIEELNSKLSTRTISASQQNLAVQAEACNGSLPTSLFVTGLGNGSLTGSLMPHSSSSSQLARESPLMEEVLVIARAQRQIMHQLDNLSNLIHEYRGERCHQERNDRSNRAIDVDTIGVPLIFTLAIGGLGVILFRNLASQK</sequence>
<gene>
    <name evidence="3" type="ORF">ES319_D12G208900v1</name>
</gene>
<dbReference type="Proteomes" id="UP000327439">
    <property type="component" value="Chromosome D12"/>
</dbReference>
<dbReference type="Gene3D" id="3.40.50.300">
    <property type="entry name" value="P-loop containing nucleotide triphosphate hydrolases"/>
    <property type="match status" value="1"/>
</dbReference>